<comment type="caution">
    <text evidence="1">The sequence shown here is derived from an EMBL/GenBank/DDBJ whole genome shotgun (WGS) entry which is preliminary data.</text>
</comment>
<organism evidence="1">
    <name type="scientific">Picea glauca</name>
    <name type="common">White spruce</name>
    <name type="synonym">Pinus glauca</name>
    <dbReference type="NCBI Taxonomy" id="3330"/>
    <lineage>
        <taxon>Eukaryota</taxon>
        <taxon>Viridiplantae</taxon>
        <taxon>Streptophyta</taxon>
        <taxon>Embryophyta</taxon>
        <taxon>Tracheophyta</taxon>
        <taxon>Spermatophyta</taxon>
        <taxon>Pinopsida</taxon>
        <taxon>Pinidae</taxon>
        <taxon>Conifers I</taxon>
        <taxon>Pinales</taxon>
        <taxon>Pinaceae</taxon>
        <taxon>Picea</taxon>
    </lineage>
</organism>
<geneLocation type="mitochondrion" evidence="1"/>
<gene>
    <name evidence="1" type="ORF">ABT39_MTgene1829</name>
</gene>
<dbReference type="AlphaFoldDB" id="A0A124GMP7"/>
<accession>A0A124GMP7</accession>
<name>A0A124GMP7_PICGL</name>
<reference evidence="1" key="1">
    <citation type="journal article" date="2015" name="Genome Biol. Evol.">
        <title>Organellar Genomes of White Spruce (Picea glauca): Assembly and Annotation.</title>
        <authorList>
            <person name="Jackman S.D."/>
            <person name="Warren R.L."/>
            <person name="Gibb E.A."/>
            <person name="Vandervalk B.P."/>
            <person name="Mohamadi H."/>
            <person name="Chu J."/>
            <person name="Raymond A."/>
            <person name="Pleasance S."/>
            <person name="Coope R."/>
            <person name="Wildung M.R."/>
            <person name="Ritland C.E."/>
            <person name="Bousquet J."/>
            <person name="Jones S.J."/>
            <person name="Bohlmann J."/>
            <person name="Birol I."/>
        </authorList>
    </citation>
    <scope>NUCLEOTIDE SEQUENCE [LARGE SCALE GENOMIC DNA]</scope>
    <source>
        <tissue evidence="1">Flushing bud</tissue>
    </source>
</reference>
<dbReference type="EMBL" id="LKAM01000012">
    <property type="protein sequence ID" value="KUM46323.1"/>
    <property type="molecule type" value="Genomic_DNA"/>
</dbReference>
<sequence>MRAFSDDFFTGLCYLYPRRSWLLKWKGCPASSIFAPAPTLLNNRSSIN</sequence>
<keyword evidence="1" id="KW-0496">Mitochondrion</keyword>
<proteinExistence type="predicted"/>
<protein>
    <submittedName>
        <fullName evidence="1">Uncharacterized protein</fullName>
    </submittedName>
</protein>
<evidence type="ECO:0000313" key="1">
    <source>
        <dbReference type="EMBL" id="KUM46323.1"/>
    </source>
</evidence>